<protein>
    <recommendedName>
        <fullName evidence="4">Peptide zinc metalloprotease protein</fullName>
    </recommendedName>
</protein>
<feature type="transmembrane region" description="Helical" evidence="1">
    <location>
        <begin position="206"/>
        <end position="226"/>
    </location>
</feature>
<dbReference type="AlphaFoldDB" id="A0A4R2IJ43"/>
<keyword evidence="3" id="KW-1185">Reference proteome</keyword>
<feature type="transmembrane region" description="Helical" evidence="1">
    <location>
        <begin position="138"/>
        <end position="161"/>
    </location>
</feature>
<evidence type="ECO:0000313" key="2">
    <source>
        <dbReference type="EMBL" id="TCO44246.1"/>
    </source>
</evidence>
<evidence type="ECO:0000313" key="3">
    <source>
        <dbReference type="Proteomes" id="UP000295680"/>
    </source>
</evidence>
<comment type="caution">
    <text evidence="2">The sequence shown here is derived from an EMBL/GenBank/DDBJ whole genome shotgun (WGS) entry which is preliminary data.</text>
</comment>
<evidence type="ECO:0000256" key="1">
    <source>
        <dbReference type="SAM" id="Phobius"/>
    </source>
</evidence>
<dbReference type="Proteomes" id="UP000295680">
    <property type="component" value="Unassembled WGS sequence"/>
</dbReference>
<keyword evidence="1" id="KW-0472">Membrane</keyword>
<gene>
    <name evidence="2" type="ORF">EV192_12419</name>
</gene>
<organism evidence="2 3">
    <name type="scientific">Actinocrispum wychmicini</name>
    <dbReference type="NCBI Taxonomy" id="1213861"/>
    <lineage>
        <taxon>Bacteria</taxon>
        <taxon>Bacillati</taxon>
        <taxon>Actinomycetota</taxon>
        <taxon>Actinomycetes</taxon>
        <taxon>Pseudonocardiales</taxon>
        <taxon>Pseudonocardiaceae</taxon>
        <taxon>Actinocrispum</taxon>
    </lineage>
</organism>
<reference evidence="2 3" key="1">
    <citation type="submission" date="2019-03" db="EMBL/GenBank/DDBJ databases">
        <title>Genomic Encyclopedia of Type Strains, Phase IV (KMG-IV): sequencing the most valuable type-strain genomes for metagenomic binning, comparative biology and taxonomic classification.</title>
        <authorList>
            <person name="Goeker M."/>
        </authorList>
    </citation>
    <scope>NUCLEOTIDE SEQUENCE [LARGE SCALE GENOMIC DNA]</scope>
    <source>
        <strain evidence="2 3">DSM 45934</strain>
    </source>
</reference>
<dbReference type="EMBL" id="SLWS01000024">
    <property type="protein sequence ID" value="TCO44246.1"/>
    <property type="molecule type" value="Genomic_DNA"/>
</dbReference>
<feature type="transmembrane region" description="Helical" evidence="1">
    <location>
        <begin position="352"/>
        <end position="376"/>
    </location>
</feature>
<sequence length="398" mass="42304">MVRPAMTANRYQALTVVPDAEGYILGRRGADDFVAVPEIGGQVILWLQAGVAVDDCAARASEAVGQDVDVADFLADLTAAGILTEDAEPPPPERPPPGHRIGRVFFGPVALGIQAALVVAGIVLLVSDPALRPSYHDGVPFAVPLVSIFTVTTVSLILTIIHELAHKLAAAWLGVYGRISFGRRLFFLVAQTDVTGLWVLPRWKRVIPLVAGMLVDGAIAAAFLILQETAGNLGSPTTEIVRAAVLVNVGGIIGQLEVYMRTDFYAVFLVVTGRKNLWAMKGAVARRLIRRPSAEDAELLAAAGPKDIFWARFYLVLYLPGVAVATWYFVVFRLQAMVSMLRLSWAALDGGVWSAAGGVLAIVLIVVPTGIGLLGAGRSAVRTVRELARVSSSPGGSR</sequence>
<keyword evidence="1" id="KW-0812">Transmembrane</keyword>
<keyword evidence="1" id="KW-1133">Transmembrane helix</keyword>
<proteinExistence type="predicted"/>
<name>A0A4R2IJ43_9PSEU</name>
<feature type="transmembrane region" description="Helical" evidence="1">
    <location>
        <begin position="104"/>
        <end position="126"/>
    </location>
</feature>
<accession>A0A4R2IJ43</accession>
<feature type="transmembrane region" description="Helical" evidence="1">
    <location>
        <begin position="313"/>
        <end position="332"/>
    </location>
</feature>
<evidence type="ECO:0008006" key="4">
    <source>
        <dbReference type="Google" id="ProtNLM"/>
    </source>
</evidence>